<comment type="catalytic activity">
    <reaction evidence="9">
        <text>L-ornithine + NADPH + O2 = N(5)-hydroxy-L-ornithine + NADP(+) + H2O</text>
        <dbReference type="Rhea" id="RHEA:41508"/>
        <dbReference type="ChEBI" id="CHEBI:15377"/>
        <dbReference type="ChEBI" id="CHEBI:15379"/>
        <dbReference type="ChEBI" id="CHEBI:46911"/>
        <dbReference type="ChEBI" id="CHEBI:57783"/>
        <dbReference type="ChEBI" id="CHEBI:58349"/>
        <dbReference type="ChEBI" id="CHEBI:78275"/>
        <dbReference type="EC" id="1.14.13.196"/>
    </reaction>
</comment>
<comment type="cofactor">
    <cofactor evidence="1">
        <name>FAD</name>
        <dbReference type="ChEBI" id="CHEBI:57692"/>
    </cofactor>
</comment>
<dbReference type="AlphaFoldDB" id="A0A9Q9EQM5"/>
<dbReference type="PANTHER" id="PTHR42802">
    <property type="entry name" value="MONOOXYGENASE"/>
    <property type="match status" value="1"/>
</dbReference>
<accession>A0A9Q9EQM5</accession>
<dbReference type="Gene3D" id="3.50.50.60">
    <property type="entry name" value="FAD/NAD(P)-binding domain"/>
    <property type="match status" value="1"/>
</dbReference>
<dbReference type="InterPro" id="IPR036188">
    <property type="entry name" value="FAD/NAD-bd_sf"/>
</dbReference>
<dbReference type="EMBL" id="CP099429">
    <property type="protein sequence ID" value="USW59280.1"/>
    <property type="molecule type" value="Genomic_DNA"/>
</dbReference>
<dbReference type="GO" id="GO:0016491">
    <property type="term" value="F:oxidoreductase activity"/>
    <property type="evidence" value="ECO:0007669"/>
    <property type="project" value="UniProtKB-KW"/>
</dbReference>
<proteinExistence type="inferred from homology"/>
<evidence type="ECO:0000256" key="7">
    <source>
        <dbReference type="ARBA" id="ARBA00022857"/>
    </source>
</evidence>
<evidence type="ECO:0000256" key="4">
    <source>
        <dbReference type="ARBA" id="ARBA00012881"/>
    </source>
</evidence>
<protein>
    <recommendedName>
        <fullName evidence="4">L-ornithine N(5)-monooxygenase [NAD(P)H]</fullName>
        <ecNumber evidence="4">1.14.13.196</ecNumber>
    </recommendedName>
</protein>
<sequence>MSLNHEQTDRRAERPLDRRTRESGTQQIYDLVCVGFGTTALSVASSLADSSPQARILFVERESQFTWNPEHILPDAPIGSNFLRDLTTTQNPRSEFTFVNFLQKTDQLIRFTNNSRMAPTRRLMAQYFKWAADRIKQRGWLSYSQEAVQVKPVKISVSNRVTQWTLDLRNSKSGALSTVQSKRIILATGAEPHIMAPLAGPQLEPLVLHSSGCTGLLERLGSLKQTLNVAIVGADQEAVEIFNHLHTARGKHTASLFYADSALRPEDHTANISDMINRPGSNDSVPPEIRSKLQSVEVHHSPKVDLDILESLYEAQYTQKIHEADASKWRFQMRPLSEVVAAKREGNRVRLVTRNNRTGEVGTTATAFDVIISATGYEHSANMKLVSPVAPLLDAGALTVDREYKVNFRRDTISRGCGMWLLGSLEDLKERGDSFGLMAERARRTVQSVQSSLKEKSDEQYSEAALL</sequence>
<evidence type="ECO:0000256" key="11">
    <source>
        <dbReference type="SAM" id="MobiDB-lite"/>
    </source>
</evidence>
<evidence type="ECO:0000256" key="9">
    <source>
        <dbReference type="ARBA" id="ARBA00047598"/>
    </source>
</evidence>
<reference evidence="12" key="1">
    <citation type="submission" date="2022-06" db="EMBL/GenBank/DDBJ databases">
        <title>Complete genome sequences of two strains of the flax pathogen Septoria linicola.</title>
        <authorList>
            <person name="Lapalu N."/>
            <person name="Simon A."/>
            <person name="Demenou B."/>
            <person name="Paumier D."/>
            <person name="Guillot M.-P."/>
            <person name="Gout L."/>
            <person name="Valade R."/>
        </authorList>
    </citation>
    <scope>NUCLEOTIDE SEQUENCE</scope>
    <source>
        <strain evidence="12">SE15195</strain>
    </source>
</reference>
<keyword evidence="13" id="KW-1185">Reference proteome</keyword>
<comment type="catalytic activity">
    <reaction evidence="10">
        <text>L-ornithine + NADH + O2 = N(5)-hydroxy-L-ornithine + NAD(+) + H2O</text>
        <dbReference type="Rhea" id="RHEA:41512"/>
        <dbReference type="ChEBI" id="CHEBI:15377"/>
        <dbReference type="ChEBI" id="CHEBI:15379"/>
        <dbReference type="ChEBI" id="CHEBI:46911"/>
        <dbReference type="ChEBI" id="CHEBI:57540"/>
        <dbReference type="ChEBI" id="CHEBI:57945"/>
        <dbReference type="ChEBI" id="CHEBI:78275"/>
        <dbReference type="EC" id="1.14.13.196"/>
    </reaction>
</comment>
<evidence type="ECO:0000256" key="8">
    <source>
        <dbReference type="ARBA" id="ARBA00023002"/>
    </source>
</evidence>
<evidence type="ECO:0000256" key="5">
    <source>
        <dbReference type="ARBA" id="ARBA00022630"/>
    </source>
</evidence>
<feature type="region of interest" description="Disordered" evidence="11">
    <location>
        <begin position="1"/>
        <end position="22"/>
    </location>
</feature>
<dbReference type="PANTHER" id="PTHR42802:SF1">
    <property type="entry name" value="L-ORNITHINE N(5)-MONOOXYGENASE"/>
    <property type="match status" value="1"/>
</dbReference>
<comment type="similarity">
    <text evidence="3">Belongs to the lysine N(6)-hydroxylase/L-ornithine N(5)-oxygenase family.</text>
</comment>
<keyword evidence="7" id="KW-0521">NADP</keyword>
<evidence type="ECO:0000313" key="13">
    <source>
        <dbReference type="Proteomes" id="UP001056384"/>
    </source>
</evidence>
<evidence type="ECO:0000256" key="1">
    <source>
        <dbReference type="ARBA" id="ARBA00001974"/>
    </source>
</evidence>
<evidence type="ECO:0000256" key="6">
    <source>
        <dbReference type="ARBA" id="ARBA00022827"/>
    </source>
</evidence>
<comment type="pathway">
    <text evidence="2">Siderophore biosynthesis.</text>
</comment>
<dbReference type="Pfam" id="PF13434">
    <property type="entry name" value="Lys_Orn_oxgnase"/>
    <property type="match status" value="1"/>
</dbReference>
<dbReference type="SUPFAM" id="SSF51905">
    <property type="entry name" value="FAD/NAD(P)-binding domain"/>
    <property type="match status" value="1"/>
</dbReference>
<evidence type="ECO:0000256" key="10">
    <source>
        <dbReference type="ARBA" id="ARBA00049248"/>
    </source>
</evidence>
<evidence type="ECO:0000313" key="12">
    <source>
        <dbReference type="EMBL" id="USW59280.1"/>
    </source>
</evidence>
<dbReference type="EC" id="1.14.13.196" evidence="4"/>
<keyword evidence="8" id="KW-0560">Oxidoreductase</keyword>
<organism evidence="12 13">
    <name type="scientific">Septoria linicola</name>
    <dbReference type="NCBI Taxonomy" id="215465"/>
    <lineage>
        <taxon>Eukaryota</taxon>
        <taxon>Fungi</taxon>
        <taxon>Dikarya</taxon>
        <taxon>Ascomycota</taxon>
        <taxon>Pezizomycotina</taxon>
        <taxon>Dothideomycetes</taxon>
        <taxon>Dothideomycetidae</taxon>
        <taxon>Mycosphaerellales</taxon>
        <taxon>Mycosphaerellaceae</taxon>
        <taxon>Septoria</taxon>
    </lineage>
</organism>
<gene>
    <name evidence="12" type="ORF">Slin15195_G125990</name>
</gene>
<dbReference type="InterPro" id="IPR025700">
    <property type="entry name" value="Lys/Orn_oxygenase"/>
</dbReference>
<evidence type="ECO:0000256" key="2">
    <source>
        <dbReference type="ARBA" id="ARBA00004924"/>
    </source>
</evidence>
<dbReference type="OrthoDB" id="3519933at2759"/>
<keyword evidence="5" id="KW-0285">Flavoprotein</keyword>
<evidence type="ECO:0000256" key="3">
    <source>
        <dbReference type="ARBA" id="ARBA00007588"/>
    </source>
</evidence>
<keyword evidence="6" id="KW-0274">FAD</keyword>
<name>A0A9Q9EQM5_9PEZI</name>
<dbReference type="GO" id="GO:0006879">
    <property type="term" value="P:intracellular iron ion homeostasis"/>
    <property type="evidence" value="ECO:0007669"/>
    <property type="project" value="TreeGrafter"/>
</dbReference>
<dbReference type="Proteomes" id="UP001056384">
    <property type="component" value="Chromosome 12"/>
</dbReference>